<dbReference type="InParanoid" id="A0A7C8N597"/>
<gene>
    <name evidence="2" type="ORF">GQX73_g6694</name>
</gene>
<proteinExistence type="predicted"/>
<feature type="domain" description="Heterokaryon incompatibility" evidence="1">
    <location>
        <begin position="48"/>
        <end position="220"/>
    </location>
</feature>
<evidence type="ECO:0000313" key="3">
    <source>
        <dbReference type="Proteomes" id="UP000481858"/>
    </source>
</evidence>
<keyword evidence="3" id="KW-1185">Reference proteome</keyword>
<dbReference type="OrthoDB" id="3553147at2759"/>
<reference evidence="2 3" key="1">
    <citation type="submission" date="2019-12" db="EMBL/GenBank/DDBJ databases">
        <title>Draft genome sequence of the ascomycete Xylaria multiplex DSM 110363.</title>
        <authorList>
            <person name="Buettner E."/>
            <person name="Kellner H."/>
        </authorList>
    </citation>
    <scope>NUCLEOTIDE SEQUENCE [LARGE SCALE GENOMIC DNA]</scope>
    <source>
        <strain evidence="2 3">DSM 110363</strain>
    </source>
</reference>
<evidence type="ECO:0000259" key="1">
    <source>
        <dbReference type="Pfam" id="PF06985"/>
    </source>
</evidence>
<protein>
    <recommendedName>
        <fullName evidence="1">Heterokaryon incompatibility domain-containing protein</fullName>
    </recommendedName>
</protein>
<dbReference type="PANTHER" id="PTHR24148:SF82">
    <property type="entry name" value="HETEROKARYON INCOMPATIBILITY DOMAIN-CONTAINING PROTEIN"/>
    <property type="match status" value="1"/>
</dbReference>
<sequence length="416" mass="47469">MGYQYPPLPNGEGAKYIRLVSLLSGRGNLRLRFQSKATCLDYDTVEPFEALSYVWGHNEDKLEVEIINRDESKELIDEQQERRRISITPNLAVALQHLRYQDEPRTLWIDAICINQNDLSEKSHQVAFMGEVYKHASRVIVWLGPEADNSDRALEVLNEIGSQVTVDWDSFTMSPTPGARDATLGLGYEPFPNYFTTHDAEAVEALWARPWFERVWVRQEIALARSAIFQAGYKSIDRVMMQNATHCFYHKTTTEKLAADGTKNGDTVTRNGGESPVRVPAPLSRLSGEERCWLVNAMCHPLLRFFPVWLHYYAEGMRCGDPRDRVYGLLSLLRGLDNDKSEFVPDYRAPVVDCYRDLVLRHITAERSLNILASCSLSYKTLETSRDLQKPTGRLPGLPSWVPAQGPWLYIRLENG</sequence>
<dbReference type="InterPro" id="IPR052895">
    <property type="entry name" value="HetReg/Transcr_Mod"/>
</dbReference>
<evidence type="ECO:0000313" key="2">
    <source>
        <dbReference type="EMBL" id="KAF2966877.1"/>
    </source>
</evidence>
<dbReference type="PANTHER" id="PTHR24148">
    <property type="entry name" value="ANKYRIN REPEAT DOMAIN-CONTAINING PROTEIN 39 HOMOLOG-RELATED"/>
    <property type="match status" value="1"/>
</dbReference>
<dbReference type="Proteomes" id="UP000481858">
    <property type="component" value="Unassembled WGS sequence"/>
</dbReference>
<comment type="caution">
    <text evidence="2">The sequence shown here is derived from an EMBL/GenBank/DDBJ whole genome shotgun (WGS) entry which is preliminary data.</text>
</comment>
<dbReference type="AlphaFoldDB" id="A0A7C8N597"/>
<organism evidence="2 3">
    <name type="scientific">Xylaria multiplex</name>
    <dbReference type="NCBI Taxonomy" id="323545"/>
    <lineage>
        <taxon>Eukaryota</taxon>
        <taxon>Fungi</taxon>
        <taxon>Dikarya</taxon>
        <taxon>Ascomycota</taxon>
        <taxon>Pezizomycotina</taxon>
        <taxon>Sordariomycetes</taxon>
        <taxon>Xylariomycetidae</taxon>
        <taxon>Xylariales</taxon>
        <taxon>Xylariaceae</taxon>
        <taxon>Xylaria</taxon>
    </lineage>
</organism>
<dbReference type="InterPro" id="IPR010730">
    <property type="entry name" value="HET"/>
</dbReference>
<dbReference type="Pfam" id="PF06985">
    <property type="entry name" value="HET"/>
    <property type="match status" value="1"/>
</dbReference>
<name>A0A7C8N597_9PEZI</name>
<dbReference type="EMBL" id="WUBL01000079">
    <property type="protein sequence ID" value="KAF2966877.1"/>
    <property type="molecule type" value="Genomic_DNA"/>
</dbReference>
<accession>A0A7C8N597</accession>